<dbReference type="EMBL" id="ML120433">
    <property type="protein sequence ID" value="RPA94822.1"/>
    <property type="molecule type" value="Genomic_DNA"/>
</dbReference>
<name>A0A3N4J955_9PEZI</name>
<protein>
    <submittedName>
        <fullName evidence="2">Uncharacterized protein</fullName>
    </submittedName>
</protein>
<evidence type="ECO:0000313" key="2">
    <source>
        <dbReference type="EMBL" id="RPA94822.1"/>
    </source>
</evidence>
<evidence type="ECO:0000256" key="1">
    <source>
        <dbReference type="SAM" id="MobiDB-lite"/>
    </source>
</evidence>
<dbReference type="Proteomes" id="UP000276215">
    <property type="component" value="Unassembled WGS sequence"/>
</dbReference>
<sequence length="136" mass="15500">MSEKKMHKYTATIVGFSISISLSNQAACGPRGKNFLYLALSESKTKSKELWTSEYRPSLYTDGTPAESSAPTRSPSVSEFHLPQDDTLSRWKQKKRARLTMGDIDQFERFQAAGEEEEVPDLLAYWALRFSNPRWS</sequence>
<accession>A0A3N4J955</accession>
<dbReference type="AlphaFoldDB" id="A0A3N4J955"/>
<evidence type="ECO:0000313" key="3">
    <source>
        <dbReference type="Proteomes" id="UP000276215"/>
    </source>
</evidence>
<reference evidence="2 3" key="1">
    <citation type="journal article" date="2018" name="Nat. Ecol. Evol.">
        <title>Pezizomycetes genomes reveal the molecular basis of ectomycorrhizal truffle lifestyle.</title>
        <authorList>
            <person name="Murat C."/>
            <person name="Payen T."/>
            <person name="Noel B."/>
            <person name="Kuo A."/>
            <person name="Morin E."/>
            <person name="Chen J."/>
            <person name="Kohler A."/>
            <person name="Krizsan K."/>
            <person name="Balestrini R."/>
            <person name="Da Silva C."/>
            <person name="Montanini B."/>
            <person name="Hainaut M."/>
            <person name="Levati E."/>
            <person name="Barry K.W."/>
            <person name="Belfiori B."/>
            <person name="Cichocki N."/>
            <person name="Clum A."/>
            <person name="Dockter R.B."/>
            <person name="Fauchery L."/>
            <person name="Guy J."/>
            <person name="Iotti M."/>
            <person name="Le Tacon F."/>
            <person name="Lindquist E.A."/>
            <person name="Lipzen A."/>
            <person name="Malagnac F."/>
            <person name="Mello A."/>
            <person name="Molinier V."/>
            <person name="Miyauchi S."/>
            <person name="Poulain J."/>
            <person name="Riccioni C."/>
            <person name="Rubini A."/>
            <person name="Sitrit Y."/>
            <person name="Splivallo R."/>
            <person name="Traeger S."/>
            <person name="Wang M."/>
            <person name="Zifcakova L."/>
            <person name="Wipf D."/>
            <person name="Zambonelli A."/>
            <person name="Paolocci F."/>
            <person name="Nowrousian M."/>
            <person name="Ottonello S."/>
            <person name="Baldrian P."/>
            <person name="Spatafora J.W."/>
            <person name="Henrissat B."/>
            <person name="Nagy L.G."/>
            <person name="Aury J.M."/>
            <person name="Wincker P."/>
            <person name="Grigoriev I.V."/>
            <person name="Bonfante P."/>
            <person name="Martin F.M."/>
        </authorList>
    </citation>
    <scope>NUCLEOTIDE SEQUENCE [LARGE SCALE GENOMIC DNA]</scope>
    <source>
        <strain evidence="2 3">120613-1</strain>
    </source>
</reference>
<keyword evidence="3" id="KW-1185">Reference proteome</keyword>
<organism evidence="2 3">
    <name type="scientific">Choiromyces venosus 120613-1</name>
    <dbReference type="NCBI Taxonomy" id="1336337"/>
    <lineage>
        <taxon>Eukaryota</taxon>
        <taxon>Fungi</taxon>
        <taxon>Dikarya</taxon>
        <taxon>Ascomycota</taxon>
        <taxon>Pezizomycotina</taxon>
        <taxon>Pezizomycetes</taxon>
        <taxon>Pezizales</taxon>
        <taxon>Tuberaceae</taxon>
        <taxon>Choiromyces</taxon>
    </lineage>
</organism>
<feature type="compositionally biased region" description="Polar residues" evidence="1">
    <location>
        <begin position="66"/>
        <end position="77"/>
    </location>
</feature>
<proteinExistence type="predicted"/>
<gene>
    <name evidence="2" type="ORF">L873DRAFT_1397904</name>
</gene>
<feature type="region of interest" description="Disordered" evidence="1">
    <location>
        <begin position="58"/>
        <end position="81"/>
    </location>
</feature>